<dbReference type="AlphaFoldDB" id="A0A653ABA5"/>
<name>A0A653ABA5_UNCDX</name>
<sequence>MIMKKAAAPPPHPLEDLIRTDRIPHIWCPGCGIGTVFSASLYAMKTSGIDLEKTVMVSGIGCSGRGAGYVNLDSYHTTHGRAIPFATGMKLANPELNVVVFSGDGDLFAIGGNHFIHAARRNVDLTVICVNNFNYGMTGGQVAATTPLRARTTTTPYGNPETPFNLPLLAFASGATYVARWTILHTRDLTESIAEALLRPGFSFVEVLAPCPINYGRRNREKPLETLRLYQEKTIVRNDAHPTELEVDFEKGVILGKFVDVHRPTCSDHYDQICRPKDLVENAQAEAGA</sequence>
<proteinExistence type="predicted"/>
<evidence type="ECO:0000313" key="3">
    <source>
        <dbReference type="EMBL" id="VBB45208.1"/>
    </source>
</evidence>
<dbReference type="PANTHER" id="PTHR48084">
    <property type="entry name" value="2-OXOGLUTARATE OXIDOREDUCTASE SUBUNIT KORB-RELATED"/>
    <property type="match status" value="1"/>
</dbReference>
<gene>
    <name evidence="3" type="primary">korB</name>
    <name evidence="3" type="ORF">TRIP_B350254</name>
</gene>
<dbReference type="Gene3D" id="3.40.50.970">
    <property type="match status" value="1"/>
</dbReference>
<dbReference type="SUPFAM" id="SSF52518">
    <property type="entry name" value="Thiamin diphosphate-binding fold (THDP-binding)"/>
    <property type="match status" value="1"/>
</dbReference>
<dbReference type="InterPro" id="IPR051457">
    <property type="entry name" value="2-oxoacid:Fd_oxidoreductase"/>
</dbReference>
<keyword evidence="1 3" id="KW-0560">Oxidoreductase</keyword>
<dbReference type="InterPro" id="IPR011766">
    <property type="entry name" value="TPP_enzyme_TPP-bd"/>
</dbReference>
<feature type="domain" description="Thiamine pyrophosphate enzyme TPP-binding" evidence="2">
    <location>
        <begin position="61"/>
        <end position="207"/>
    </location>
</feature>
<dbReference type="GO" id="GO:0030976">
    <property type="term" value="F:thiamine pyrophosphate binding"/>
    <property type="evidence" value="ECO:0007669"/>
    <property type="project" value="InterPro"/>
</dbReference>
<dbReference type="GO" id="GO:0047553">
    <property type="term" value="F:2-oxoglutarate synthase activity"/>
    <property type="evidence" value="ECO:0007669"/>
    <property type="project" value="UniProtKB-EC"/>
</dbReference>
<dbReference type="EC" id="1.2.7.3" evidence="3"/>
<dbReference type="PANTHER" id="PTHR48084:SF1">
    <property type="entry name" value="2-OXOGLUTARATE SYNTHASE SUBUNIT KORB"/>
    <property type="match status" value="1"/>
</dbReference>
<dbReference type="GO" id="GO:0044281">
    <property type="term" value="P:small molecule metabolic process"/>
    <property type="evidence" value="ECO:0007669"/>
    <property type="project" value="UniProtKB-ARBA"/>
</dbReference>
<protein>
    <submittedName>
        <fullName evidence="3">2-oxoglutarate synthase subunit KorB</fullName>
        <ecNumber evidence="3">1.2.7.3</ecNumber>
    </submittedName>
</protein>
<accession>A0A653ABA5</accession>
<dbReference type="CDD" id="cd03375">
    <property type="entry name" value="TPP_OGFOR"/>
    <property type="match status" value="1"/>
</dbReference>
<dbReference type="Pfam" id="PF02775">
    <property type="entry name" value="TPP_enzyme_C"/>
    <property type="match status" value="1"/>
</dbReference>
<reference evidence="3" key="1">
    <citation type="submission" date="2018-07" db="EMBL/GenBank/DDBJ databases">
        <authorList>
            <consortium name="Genoscope - CEA"/>
            <person name="William W."/>
        </authorList>
    </citation>
    <scope>NUCLEOTIDE SEQUENCE</scope>
    <source>
        <strain evidence="3">IK1</strain>
    </source>
</reference>
<organism evidence="3">
    <name type="scientific">Uncultured Desulfatiglans sp</name>
    <dbReference type="NCBI Taxonomy" id="1748965"/>
    <lineage>
        <taxon>Bacteria</taxon>
        <taxon>Pseudomonadati</taxon>
        <taxon>Thermodesulfobacteriota</taxon>
        <taxon>Desulfobacteria</taxon>
        <taxon>Desulfatiglandales</taxon>
        <taxon>Desulfatiglandaceae</taxon>
        <taxon>Desulfatiglans</taxon>
        <taxon>environmental samples</taxon>
    </lineage>
</organism>
<dbReference type="InterPro" id="IPR029061">
    <property type="entry name" value="THDP-binding"/>
</dbReference>
<evidence type="ECO:0000259" key="2">
    <source>
        <dbReference type="Pfam" id="PF02775"/>
    </source>
</evidence>
<dbReference type="GO" id="GO:0045333">
    <property type="term" value="P:cellular respiration"/>
    <property type="evidence" value="ECO:0007669"/>
    <property type="project" value="UniProtKB-ARBA"/>
</dbReference>
<dbReference type="EMBL" id="UPXX01000029">
    <property type="protein sequence ID" value="VBB45208.1"/>
    <property type="molecule type" value="Genomic_DNA"/>
</dbReference>
<evidence type="ECO:0000256" key="1">
    <source>
        <dbReference type="ARBA" id="ARBA00023002"/>
    </source>
</evidence>